<evidence type="ECO:0000313" key="2">
    <source>
        <dbReference type="EMBL" id="KAA0187323.1"/>
    </source>
</evidence>
<feature type="compositionally biased region" description="Basic and acidic residues" evidence="1">
    <location>
        <begin position="12"/>
        <end position="21"/>
    </location>
</feature>
<dbReference type="EMBL" id="LUCM01009194">
    <property type="protein sequence ID" value="KAA0187323.1"/>
    <property type="molecule type" value="Genomic_DNA"/>
</dbReference>
<accession>A0A8E0RTG6</accession>
<keyword evidence="3" id="KW-1185">Reference proteome</keyword>
<gene>
    <name evidence="2" type="ORF">FBUS_07615</name>
</gene>
<evidence type="ECO:0000256" key="1">
    <source>
        <dbReference type="SAM" id="MobiDB-lite"/>
    </source>
</evidence>
<organism evidence="2 3">
    <name type="scientific">Fasciolopsis buskii</name>
    <dbReference type="NCBI Taxonomy" id="27845"/>
    <lineage>
        <taxon>Eukaryota</taxon>
        <taxon>Metazoa</taxon>
        <taxon>Spiralia</taxon>
        <taxon>Lophotrochozoa</taxon>
        <taxon>Platyhelminthes</taxon>
        <taxon>Trematoda</taxon>
        <taxon>Digenea</taxon>
        <taxon>Plagiorchiida</taxon>
        <taxon>Echinostomata</taxon>
        <taxon>Echinostomatoidea</taxon>
        <taxon>Fasciolidae</taxon>
        <taxon>Fasciolopsis</taxon>
    </lineage>
</organism>
<feature type="region of interest" description="Disordered" evidence="1">
    <location>
        <begin position="1"/>
        <end position="25"/>
    </location>
</feature>
<sequence>MEQRLQMLKSALRKDEPKEIKGSTNPVWNASSLSLTAQNMKGTESKLDVADLGKHTDNKYTELLKKVMSSAHSPPEPVSNNRIISQCGQCENKPAVVLIQQAPRSSFRQAEEESNEERQTKTNTIHMESHGCQSEGNAVKRVILTAQAACGDNTPMTNLTQCESRGTSVERKTERPFTAQIEFTPTLSYAERLLVHRSRRDLVPSQGNPNTYEKTNDAISQSELVVEDAEDGLGADPEDCNRPTFEELHRLATQELTPTEFYNLCQAEQFNRSPSGIVSSACASKLNVDDSRSDLESSNVILSSVPMTGSQKLSEAKTTNGNQDSLPSLSVPNVESEENATLVTSHFKCDTLDWHPDVTYSTSLNKESELNTIELIKQHLHRMTTEQK</sequence>
<evidence type="ECO:0000313" key="3">
    <source>
        <dbReference type="Proteomes" id="UP000728185"/>
    </source>
</evidence>
<protein>
    <submittedName>
        <fullName evidence="2">Uncharacterized protein</fullName>
    </submittedName>
</protein>
<reference evidence="2" key="1">
    <citation type="submission" date="2019-05" db="EMBL/GenBank/DDBJ databases">
        <title>Annotation for the trematode Fasciolopsis buski.</title>
        <authorList>
            <person name="Choi Y.-J."/>
        </authorList>
    </citation>
    <scope>NUCLEOTIDE SEQUENCE</scope>
    <source>
        <strain evidence="2">HT</strain>
        <tissue evidence="2">Whole worm</tissue>
    </source>
</reference>
<dbReference type="OrthoDB" id="6226111at2759"/>
<comment type="caution">
    <text evidence="2">The sequence shown here is derived from an EMBL/GenBank/DDBJ whole genome shotgun (WGS) entry which is preliminary data.</text>
</comment>
<name>A0A8E0RTG6_9TREM</name>
<proteinExistence type="predicted"/>
<feature type="region of interest" description="Disordered" evidence="1">
    <location>
        <begin position="309"/>
        <end position="331"/>
    </location>
</feature>
<dbReference type="Proteomes" id="UP000728185">
    <property type="component" value="Unassembled WGS sequence"/>
</dbReference>
<dbReference type="AlphaFoldDB" id="A0A8E0RTG6"/>